<dbReference type="EMBL" id="VWYV01003717">
    <property type="protein sequence ID" value="NXE17282.1"/>
    <property type="molecule type" value="Genomic_DNA"/>
</dbReference>
<evidence type="ECO:0000313" key="3">
    <source>
        <dbReference type="Proteomes" id="UP000533896"/>
    </source>
</evidence>
<dbReference type="InterPro" id="IPR050618">
    <property type="entry name" value="Ubq-SigPath_Reg"/>
</dbReference>
<reference evidence="2 3" key="1">
    <citation type="submission" date="2019-09" db="EMBL/GenBank/DDBJ databases">
        <title>Bird 10,000 Genomes (B10K) Project - Family phase.</title>
        <authorList>
            <person name="Zhang G."/>
        </authorList>
    </citation>
    <scope>NUCLEOTIDE SEQUENCE [LARGE SCALE GENOMIC DNA]</scope>
    <source>
        <strain evidence="2">B10K-CU-031-23</strain>
    </source>
</reference>
<keyword evidence="3" id="KW-1185">Reference proteome</keyword>
<dbReference type="PANTHER" id="PTHR12864">
    <property type="entry name" value="RAN BINDING PROTEIN 9-RELATED"/>
    <property type="match status" value="1"/>
</dbReference>
<feature type="non-terminal residue" evidence="2">
    <location>
        <position position="119"/>
    </location>
</feature>
<dbReference type="OrthoDB" id="25503at2759"/>
<accession>A0A7K8KLK6</accession>
<name>A0A7K8KLK6_9AVES</name>
<dbReference type="Proteomes" id="UP000533896">
    <property type="component" value="Unassembled WGS sequence"/>
</dbReference>
<feature type="region of interest" description="Disordered" evidence="1">
    <location>
        <begin position="80"/>
        <end position="119"/>
    </location>
</feature>
<sequence>QDYPKNRHPGWSRGSVAYHADDGKLFQGSGVGDPFGPRCYKGDTMGCGIMFPRDYAPQGAGDGDAEAAEVRATAVRNALYLRGGAAEEEDEEDEEEEDEEEEDEEEEMEQEQQGRKVVV</sequence>
<feature type="compositionally biased region" description="Acidic residues" evidence="1">
    <location>
        <begin position="86"/>
        <end position="110"/>
    </location>
</feature>
<organism evidence="2 3">
    <name type="scientific">Lophotis ruficrista</name>
    <dbReference type="NCBI Taxonomy" id="172689"/>
    <lineage>
        <taxon>Eukaryota</taxon>
        <taxon>Metazoa</taxon>
        <taxon>Chordata</taxon>
        <taxon>Craniata</taxon>
        <taxon>Vertebrata</taxon>
        <taxon>Euteleostomi</taxon>
        <taxon>Archelosauria</taxon>
        <taxon>Archosauria</taxon>
        <taxon>Dinosauria</taxon>
        <taxon>Saurischia</taxon>
        <taxon>Theropoda</taxon>
        <taxon>Coelurosauria</taxon>
        <taxon>Aves</taxon>
        <taxon>Neognathae</taxon>
        <taxon>Neoaves</taxon>
        <taxon>Otidimorphae</taxon>
        <taxon>Otidiformes</taxon>
        <taxon>Otididae</taxon>
        <taxon>Lophotis</taxon>
    </lineage>
</organism>
<gene>
    <name evidence="2" type="primary">Spryd3</name>
    <name evidence="2" type="ORF">LOPRUF_R14434</name>
</gene>
<dbReference type="AlphaFoldDB" id="A0A7K8KLK6"/>
<evidence type="ECO:0000256" key="1">
    <source>
        <dbReference type="SAM" id="MobiDB-lite"/>
    </source>
</evidence>
<protein>
    <submittedName>
        <fullName evidence="2">SPRY3 protein</fullName>
    </submittedName>
</protein>
<proteinExistence type="predicted"/>
<dbReference type="InterPro" id="IPR043136">
    <property type="entry name" value="B30.2/SPRY_sf"/>
</dbReference>
<comment type="caution">
    <text evidence="2">The sequence shown here is derived from an EMBL/GenBank/DDBJ whole genome shotgun (WGS) entry which is preliminary data.</text>
</comment>
<feature type="non-terminal residue" evidence="2">
    <location>
        <position position="1"/>
    </location>
</feature>
<evidence type="ECO:0000313" key="2">
    <source>
        <dbReference type="EMBL" id="NXE17282.1"/>
    </source>
</evidence>
<dbReference type="Gene3D" id="2.60.120.920">
    <property type="match status" value="1"/>
</dbReference>